<evidence type="ECO:0000256" key="3">
    <source>
        <dbReference type="PROSITE-ProRule" id="PRU00557"/>
    </source>
</evidence>
<organism evidence="6">
    <name type="scientific">Amblyomma triste</name>
    <name type="common">Neotropical tick</name>
    <dbReference type="NCBI Taxonomy" id="251400"/>
    <lineage>
        <taxon>Eukaryota</taxon>
        <taxon>Metazoa</taxon>
        <taxon>Ecdysozoa</taxon>
        <taxon>Arthropoda</taxon>
        <taxon>Chelicerata</taxon>
        <taxon>Arachnida</taxon>
        <taxon>Acari</taxon>
        <taxon>Parasitiformes</taxon>
        <taxon>Ixodida</taxon>
        <taxon>Ixodoidea</taxon>
        <taxon>Ixodidae</taxon>
        <taxon>Amblyomminae</taxon>
        <taxon>Amblyomma</taxon>
    </lineage>
</organism>
<dbReference type="PANTHER" id="PTHR23345:SF15">
    <property type="entry name" value="VITELLOGENIN 1-RELATED"/>
    <property type="match status" value="1"/>
</dbReference>
<keyword evidence="2" id="KW-0758">Storage protein</keyword>
<evidence type="ECO:0000256" key="1">
    <source>
        <dbReference type="ARBA" id="ARBA00022729"/>
    </source>
</evidence>
<comment type="caution">
    <text evidence="3">Lacks conserved residue(s) required for the propagation of feature annotation.</text>
</comment>
<feature type="disulfide bond" evidence="3">
    <location>
        <begin position="202"/>
        <end position="205"/>
    </location>
</feature>
<dbReference type="InterPro" id="IPR015819">
    <property type="entry name" value="Lipid_transp_b-sht_shell"/>
</dbReference>
<proteinExistence type="evidence at transcript level"/>
<dbReference type="PROSITE" id="PS51211">
    <property type="entry name" value="VITELLOGENIN"/>
    <property type="match status" value="1"/>
</dbReference>
<dbReference type="Pfam" id="PF01347">
    <property type="entry name" value="Vitellogenin_N"/>
    <property type="match status" value="1"/>
</dbReference>
<dbReference type="AlphaFoldDB" id="A0A023GMU7"/>
<feature type="signal peptide" evidence="4">
    <location>
        <begin position="1"/>
        <end position="15"/>
    </location>
</feature>
<dbReference type="Gene3D" id="2.30.230.10">
    <property type="entry name" value="Lipovitellin, beta-sheet shell regions, chain A"/>
    <property type="match status" value="1"/>
</dbReference>
<feature type="domain" description="Vitellogenin" evidence="5">
    <location>
        <begin position="16"/>
        <end position="293"/>
    </location>
</feature>
<keyword evidence="3" id="KW-1015">Disulfide bond</keyword>
<sequence>MRLLGLLLLAAAASSFEVGKEYVYTVQGRQCTSSVQSSAISLLAWPSEARSSSSLKRTTRISRLLTFESDTFNSDDINIERHEFNYASNEHLVGALEHPFAGKFDEGKIEEIEIGKSEPLWVKNLKKGILSLFQVDLVKGRHEHHDDKEYHVKEDSLHGACDTLYIVHKEERNHIALSKVKNLEKCDNARVAVFGRMKGERCDMCEDHEAHPQYATTDVYYELEGTAQQYVIHHASEESSHLFKPHGDAKRIIIIINRTLDLDEQHDAAFHTPLPEDAVKEHSLQQEFAQSDT</sequence>
<dbReference type="InterPro" id="IPR001747">
    <property type="entry name" value="Vitellogenin_N"/>
</dbReference>
<accession>A0A023GMU7</accession>
<dbReference type="PANTHER" id="PTHR23345">
    <property type="entry name" value="VITELLOGENIN-RELATED"/>
    <property type="match status" value="1"/>
</dbReference>
<name>A0A023GMU7_AMBTT</name>
<keyword evidence="1 4" id="KW-0732">Signal</keyword>
<protein>
    <submittedName>
        <fullName evidence="6">Putative vitellogenin-2</fullName>
    </submittedName>
</protein>
<reference evidence="6" key="1">
    <citation type="submission" date="2014-03" db="EMBL/GenBank/DDBJ databases">
        <title>The sialotranscriptome of Amblyomma triste, Amblyomma parvum and Amblyomma cajennense ticks, uncovered by 454-based RNA-seq.</title>
        <authorList>
            <person name="Garcia G.R."/>
            <person name="Gardinassi L.G."/>
            <person name="Ribeiro J.M."/>
            <person name="Anatriello E."/>
            <person name="Ferreira B.R."/>
            <person name="Moreira H.N."/>
            <person name="Mafra C."/>
            <person name="Olegario M.M."/>
            <person name="Szabo P.J."/>
            <person name="Miranda-Santos I.K."/>
            <person name="Maruyama S.R."/>
        </authorList>
    </citation>
    <scope>NUCLEOTIDE SEQUENCE</scope>
    <source>
        <strain evidence="6">Mato Grasso do Sul</strain>
        <tissue evidence="6">Salivary glands</tissue>
    </source>
</reference>
<evidence type="ECO:0000256" key="4">
    <source>
        <dbReference type="SAM" id="SignalP"/>
    </source>
</evidence>
<evidence type="ECO:0000313" key="6">
    <source>
        <dbReference type="EMBL" id="JAC35176.1"/>
    </source>
</evidence>
<dbReference type="GO" id="GO:0005319">
    <property type="term" value="F:lipid transporter activity"/>
    <property type="evidence" value="ECO:0007669"/>
    <property type="project" value="InterPro"/>
</dbReference>
<dbReference type="SUPFAM" id="SSF56968">
    <property type="entry name" value="Lipovitellin-phosvitin complex, beta-sheet shell regions"/>
    <property type="match status" value="1"/>
</dbReference>
<evidence type="ECO:0000256" key="2">
    <source>
        <dbReference type="ARBA" id="ARBA00022761"/>
    </source>
</evidence>
<dbReference type="EMBL" id="GBBM01000242">
    <property type="protein sequence ID" value="JAC35176.1"/>
    <property type="molecule type" value="mRNA"/>
</dbReference>
<feature type="chain" id="PRO_5012429663" evidence="4">
    <location>
        <begin position="16"/>
        <end position="293"/>
    </location>
</feature>
<dbReference type="InterPro" id="IPR050733">
    <property type="entry name" value="Vitellogenin/Apolipophorin"/>
</dbReference>
<evidence type="ECO:0000259" key="5">
    <source>
        <dbReference type="PROSITE" id="PS51211"/>
    </source>
</evidence>
<dbReference type="InterPro" id="IPR015816">
    <property type="entry name" value="Vitellinogen_b-sht_N"/>
</dbReference>